<evidence type="ECO:0000313" key="3">
    <source>
        <dbReference type="Proteomes" id="UP000694548"/>
    </source>
</evidence>
<dbReference type="Ensembl" id="ENSNFUT00015039855.1">
    <property type="protein sequence ID" value="ENSNFUP00015038167.1"/>
    <property type="gene ID" value="ENSNFUG00015018426.1"/>
</dbReference>
<reference evidence="2" key="1">
    <citation type="submission" date="2025-08" db="UniProtKB">
        <authorList>
            <consortium name="Ensembl"/>
        </authorList>
    </citation>
    <scope>IDENTIFICATION</scope>
</reference>
<dbReference type="Pfam" id="PF01636">
    <property type="entry name" value="APH"/>
    <property type="match status" value="1"/>
</dbReference>
<dbReference type="InterPro" id="IPR052898">
    <property type="entry name" value="ACAD10-like"/>
</dbReference>
<accession>A0A8C6P4N4</accession>
<dbReference type="InterPro" id="IPR002575">
    <property type="entry name" value="Aminoglycoside_PTrfase"/>
</dbReference>
<name>A0A8C6P4N4_NOTFU</name>
<dbReference type="SUPFAM" id="SSF56112">
    <property type="entry name" value="Protein kinase-like (PK-like)"/>
    <property type="match status" value="1"/>
</dbReference>
<dbReference type="PANTHER" id="PTHR47829">
    <property type="entry name" value="HYDROLASE, PUTATIVE (AFU_ORTHOLOGUE AFUA_1G12880)-RELATED"/>
    <property type="match status" value="1"/>
</dbReference>
<dbReference type="PANTHER" id="PTHR47829:SF1">
    <property type="entry name" value="HAD FAMILY PHOSPHATASE"/>
    <property type="match status" value="1"/>
</dbReference>
<feature type="domain" description="Aminoglycoside phosphotransferase" evidence="1">
    <location>
        <begin position="7"/>
        <end position="144"/>
    </location>
</feature>
<dbReference type="AlphaFoldDB" id="A0A8C6P4N4"/>
<dbReference type="CDD" id="cd05154">
    <property type="entry name" value="ACAD10_11_N-like"/>
    <property type="match status" value="1"/>
</dbReference>
<proteinExistence type="predicted"/>
<protein>
    <recommendedName>
        <fullName evidence="1">Aminoglycoside phosphotransferase domain-containing protein</fullName>
    </recommendedName>
</protein>
<dbReference type="GeneTree" id="ENSGT01010000230021"/>
<reference evidence="2" key="2">
    <citation type="submission" date="2025-09" db="UniProtKB">
        <authorList>
            <consortium name="Ensembl"/>
        </authorList>
    </citation>
    <scope>IDENTIFICATION</scope>
</reference>
<evidence type="ECO:0000313" key="2">
    <source>
        <dbReference type="Ensembl" id="ENSNFUP00015038167.1"/>
    </source>
</evidence>
<dbReference type="InterPro" id="IPR011009">
    <property type="entry name" value="Kinase-like_dom_sf"/>
</dbReference>
<dbReference type="InterPro" id="IPR041726">
    <property type="entry name" value="ACAD10_11_N"/>
</dbReference>
<dbReference type="Proteomes" id="UP000694548">
    <property type="component" value="Unassembled WGS sequence"/>
</dbReference>
<sequence>MTRTSVKFISFCSDVEVIRTEFYLRDPVKGRIFRDLQLSGLSPAERTAVHEAAVEVLAKLHSLNLASLKLEGFGKGPGYLSRWTKLYKTVAHRDIAKDDDVTLVHGDYGLDNLVFHPTEACVVAVLDWEMSTAGNPLVDLVYFLIPHRSLNTSNTVCSFQRTGCSPAGQRFPPTI</sequence>
<dbReference type="Gene3D" id="3.90.1200.10">
    <property type="match status" value="1"/>
</dbReference>
<evidence type="ECO:0000259" key="1">
    <source>
        <dbReference type="Pfam" id="PF01636"/>
    </source>
</evidence>
<keyword evidence="3" id="KW-1185">Reference proteome</keyword>
<organism evidence="2 3">
    <name type="scientific">Nothobranchius furzeri</name>
    <name type="common">Turquoise killifish</name>
    <dbReference type="NCBI Taxonomy" id="105023"/>
    <lineage>
        <taxon>Eukaryota</taxon>
        <taxon>Metazoa</taxon>
        <taxon>Chordata</taxon>
        <taxon>Craniata</taxon>
        <taxon>Vertebrata</taxon>
        <taxon>Euteleostomi</taxon>
        <taxon>Actinopterygii</taxon>
        <taxon>Neopterygii</taxon>
        <taxon>Teleostei</taxon>
        <taxon>Neoteleostei</taxon>
        <taxon>Acanthomorphata</taxon>
        <taxon>Ovalentaria</taxon>
        <taxon>Atherinomorphae</taxon>
        <taxon>Cyprinodontiformes</taxon>
        <taxon>Nothobranchiidae</taxon>
        <taxon>Nothobranchius</taxon>
    </lineage>
</organism>